<evidence type="ECO:0000313" key="1">
    <source>
        <dbReference type="Proteomes" id="UP001652621"/>
    </source>
</evidence>
<gene>
    <name evidence="2" type="primary">LOC131803084</name>
</gene>
<dbReference type="Proteomes" id="UP001652621">
    <property type="component" value="Unplaced"/>
</dbReference>
<accession>A0ABM3V2L0</accession>
<dbReference type="PANTHER" id="PTHR20898">
    <property type="entry name" value="DAEDALUS ON 3-RELATED-RELATED"/>
    <property type="match status" value="1"/>
</dbReference>
<sequence length="124" mass="14546">MWFQFARELAKNAEIEVLINVRPLKSKKVMKFFDMKWNVCEALRSFKAIPMVNQIYSELKRTSNLPIACPLKANYLYKLTNLIIRADNFPKYTPTLDFNYTAMFFEDHQMFGKLQTLGAIVPRG</sequence>
<dbReference type="SMART" id="SM00697">
    <property type="entry name" value="DM8"/>
    <property type="match status" value="1"/>
</dbReference>
<protein>
    <submittedName>
        <fullName evidence="2">Uncharacterized protein LOC131803084</fullName>
    </submittedName>
</protein>
<dbReference type="GeneID" id="131803084"/>
<name>A0ABM3V2L0_MUSDO</name>
<organism evidence="1 2">
    <name type="scientific">Musca domestica</name>
    <name type="common">House fly</name>
    <dbReference type="NCBI Taxonomy" id="7370"/>
    <lineage>
        <taxon>Eukaryota</taxon>
        <taxon>Metazoa</taxon>
        <taxon>Ecdysozoa</taxon>
        <taxon>Arthropoda</taxon>
        <taxon>Hexapoda</taxon>
        <taxon>Insecta</taxon>
        <taxon>Pterygota</taxon>
        <taxon>Neoptera</taxon>
        <taxon>Endopterygota</taxon>
        <taxon>Diptera</taxon>
        <taxon>Brachycera</taxon>
        <taxon>Muscomorpha</taxon>
        <taxon>Muscoidea</taxon>
        <taxon>Muscidae</taxon>
        <taxon>Musca</taxon>
    </lineage>
</organism>
<dbReference type="InterPro" id="IPR010512">
    <property type="entry name" value="DUF1091"/>
</dbReference>
<keyword evidence="1" id="KW-1185">Reference proteome</keyword>
<proteinExistence type="predicted"/>
<dbReference type="Pfam" id="PF06477">
    <property type="entry name" value="DUF1091"/>
    <property type="match status" value="1"/>
</dbReference>
<reference evidence="2" key="1">
    <citation type="submission" date="2025-08" db="UniProtKB">
        <authorList>
            <consortium name="RefSeq"/>
        </authorList>
    </citation>
    <scope>IDENTIFICATION</scope>
    <source>
        <strain evidence="2">Aabys</strain>
        <tissue evidence="2">Whole body</tissue>
    </source>
</reference>
<evidence type="ECO:0000313" key="2">
    <source>
        <dbReference type="RefSeq" id="XP_058980024.1"/>
    </source>
</evidence>
<dbReference type="RefSeq" id="XP_058980024.1">
    <property type="nucleotide sequence ID" value="XM_059124041.1"/>
</dbReference>